<reference evidence="3 4" key="1">
    <citation type="submission" date="2014-11" db="EMBL/GenBank/DDBJ databases">
        <authorList>
            <person name="Zhu J."/>
            <person name="Qi W."/>
            <person name="Song R."/>
        </authorList>
    </citation>
    <scope>NUCLEOTIDE SEQUENCE [LARGE SCALE GENOMIC DNA]</scope>
</reference>
<dbReference type="OrthoDB" id="5523505at2759"/>
<feature type="transmembrane region" description="Helical" evidence="2">
    <location>
        <begin position="27"/>
        <end position="45"/>
    </location>
</feature>
<feature type="compositionally biased region" description="Low complexity" evidence="1">
    <location>
        <begin position="269"/>
        <end position="279"/>
    </location>
</feature>
<dbReference type="Pfam" id="PF14108">
    <property type="entry name" value="ABA4-like"/>
    <property type="match status" value="1"/>
</dbReference>
<dbReference type="InParanoid" id="A0A0G4GMS5"/>
<keyword evidence="2" id="KW-1133">Transmembrane helix</keyword>
<gene>
    <name evidence="3" type="ORF">Vbra_6308</name>
</gene>
<evidence type="ECO:0000313" key="3">
    <source>
        <dbReference type="EMBL" id="CEM31493.1"/>
    </source>
</evidence>
<sequence>MVWGGWSAWEPPDERETVPRSWVSPNTLFPLNHICLLSWFLLLFFPRWRYTKTLTILPPVVLSVMHCILVLKILALEGFGLFTKIESFSGVMELFGNEWVALTMRTHLSIFDAMMGLWEVTNARKYGIPHYLVVPCLILTYFLGPTGLLVFMLIRSSVGRDMDDRLPDSPSPSLGVHHLDGPHIHSNAHPHTHAENTDSVSTKTSPNTSSNHIHVRQRSLATVSGHTQANGTGTAQSSAIDSPSYVQNGLSARGSFSNPSVTPAHPQAENRGAAAAAGWGREGDVT</sequence>
<accession>A0A0G4GMS5</accession>
<feature type="region of interest" description="Disordered" evidence="1">
    <location>
        <begin position="164"/>
        <end position="286"/>
    </location>
</feature>
<evidence type="ECO:0000313" key="4">
    <source>
        <dbReference type="Proteomes" id="UP000041254"/>
    </source>
</evidence>
<keyword evidence="2" id="KW-0472">Membrane</keyword>
<feature type="transmembrane region" description="Helical" evidence="2">
    <location>
        <begin position="57"/>
        <end position="79"/>
    </location>
</feature>
<dbReference type="InterPro" id="IPR025461">
    <property type="entry name" value="ABA4-like"/>
</dbReference>
<evidence type="ECO:0000256" key="1">
    <source>
        <dbReference type="SAM" id="MobiDB-lite"/>
    </source>
</evidence>
<evidence type="ECO:0000256" key="2">
    <source>
        <dbReference type="SAM" id="Phobius"/>
    </source>
</evidence>
<keyword evidence="4" id="KW-1185">Reference proteome</keyword>
<dbReference type="Proteomes" id="UP000041254">
    <property type="component" value="Unassembled WGS sequence"/>
</dbReference>
<organism evidence="3 4">
    <name type="scientific">Vitrella brassicaformis (strain CCMP3155)</name>
    <dbReference type="NCBI Taxonomy" id="1169540"/>
    <lineage>
        <taxon>Eukaryota</taxon>
        <taxon>Sar</taxon>
        <taxon>Alveolata</taxon>
        <taxon>Colpodellida</taxon>
        <taxon>Vitrellaceae</taxon>
        <taxon>Vitrella</taxon>
    </lineage>
</organism>
<dbReference type="AlphaFoldDB" id="A0A0G4GMS5"/>
<keyword evidence="2" id="KW-0812">Transmembrane</keyword>
<name>A0A0G4GMS5_VITBC</name>
<dbReference type="EMBL" id="CDMY01000721">
    <property type="protein sequence ID" value="CEM31493.1"/>
    <property type="molecule type" value="Genomic_DNA"/>
</dbReference>
<feature type="compositionally biased region" description="Polar residues" evidence="1">
    <location>
        <begin position="197"/>
        <end position="212"/>
    </location>
</feature>
<protein>
    <submittedName>
        <fullName evidence="3">Uncharacterized protein</fullName>
    </submittedName>
</protein>
<proteinExistence type="predicted"/>
<feature type="transmembrane region" description="Helical" evidence="2">
    <location>
        <begin position="130"/>
        <end position="154"/>
    </location>
</feature>
<dbReference type="VEuPathDB" id="CryptoDB:Vbra_6308"/>
<feature type="compositionally biased region" description="Polar residues" evidence="1">
    <location>
        <begin position="219"/>
        <end position="261"/>
    </location>
</feature>